<proteinExistence type="predicted"/>
<protein>
    <submittedName>
        <fullName evidence="1">Uncharacterized protein</fullName>
    </submittedName>
</protein>
<dbReference type="EMBL" id="MWPQ01000031">
    <property type="protein sequence ID" value="OPH83458.1"/>
    <property type="molecule type" value="Genomic_DNA"/>
</dbReference>
<dbReference type="Proteomes" id="UP000189940">
    <property type="component" value="Unassembled WGS sequence"/>
</dbReference>
<name>A0A1V4HZP3_NITVU</name>
<evidence type="ECO:0000313" key="2">
    <source>
        <dbReference type="Proteomes" id="UP000189940"/>
    </source>
</evidence>
<dbReference type="RefSeq" id="WP_079446410.1">
    <property type="nucleotide sequence ID" value="NZ_JAVDPZ010000009.1"/>
</dbReference>
<keyword evidence="2" id="KW-1185">Reference proteome</keyword>
<dbReference type="AlphaFoldDB" id="A0A1V4HZP3"/>
<reference evidence="1 2" key="1">
    <citation type="submission" date="2017-02" db="EMBL/GenBank/DDBJ databases">
        <title>Genome sequence of the nitrite-oxidizing bacterium Nitrobacter vulgaris strain Ab1.</title>
        <authorList>
            <person name="Mellbye B.L."/>
            <person name="Davis E.W."/>
            <person name="Spieck E."/>
            <person name="Chang J.H."/>
            <person name="Bottomley P.J."/>
            <person name="Sayavedra-Soto L.A."/>
        </authorList>
    </citation>
    <scope>NUCLEOTIDE SEQUENCE [LARGE SCALE GENOMIC DNA]</scope>
    <source>
        <strain evidence="1 2">Ab1</strain>
    </source>
</reference>
<evidence type="ECO:0000313" key="1">
    <source>
        <dbReference type="EMBL" id="OPH83458.1"/>
    </source>
</evidence>
<sequence>MVFLELIDFNVADCVGIGPAWALMPNIAMVAAKTAVRRELEDFILNLPCMWRRIGAAGAG</sequence>
<accession>A0A1V4HZP3</accession>
<organism evidence="1 2">
    <name type="scientific">Nitrobacter vulgaris</name>
    <dbReference type="NCBI Taxonomy" id="29421"/>
    <lineage>
        <taxon>Bacteria</taxon>
        <taxon>Pseudomonadati</taxon>
        <taxon>Pseudomonadota</taxon>
        <taxon>Alphaproteobacteria</taxon>
        <taxon>Hyphomicrobiales</taxon>
        <taxon>Nitrobacteraceae</taxon>
        <taxon>Nitrobacter</taxon>
    </lineage>
</organism>
<comment type="caution">
    <text evidence="1">The sequence shown here is derived from an EMBL/GenBank/DDBJ whole genome shotgun (WGS) entry which is preliminary data.</text>
</comment>
<gene>
    <name evidence="1" type="ORF">B2M20_07330</name>
</gene>